<evidence type="ECO:0000256" key="7">
    <source>
        <dbReference type="ARBA" id="ARBA00081524"/>
    </source>
</evidence>
<dbReference type="FunFam" id="2.40.30.10:FF:000053">
    <property type="entry name" value="Ribosome-releasing factor 2, mitochondrial"/>
    <property type="match status" value="1"/>
</dbReference>
<dbReference type="InterPro" id="IPR035647">
    <property type="entry name" value="EFG_III/V"/>
</dbReference>
<feature type="non-terminal residue" evidence="9">
    <location>
        <position position="1"/>
    </location>
</feature>
<accession>A0A7L0DDQ0</accession>
<dbReference type="InterPro" id="IPR041095">
    <property type="entry name" value="EFG_II"/>
</dbReference>
<dbReference type="SUPFAM" id="SSF54980">
    <property type="entry name" value="EF-G C-terminal domain-like"/>
    <property type="match status" value="2"/>
</dbReference>
<dbReference type="Pfam" id="PF03764">
    <property type="entry name" value="EFG_IV"/>
    <property type="match status" value="1"/>
</dbReference>
<evidence type="ECO:0000256" key="3">
    <source>
        <dbReference type="ARBA" id="ARBA00022917"/>
    </source>
</evidence>
<dbReference type="InterPro" id="IPR000795">
    <property type="entry name" value="T_Tr_GTP-bd_dom"/>
</dbReference>
<dbReference type="CDD" id="cd03713">
    <property type="entry name" value="EFG_mtEFG_C"/>
    <property type="match status" value="1"/>
</dbReference>
<dbReference type="InterPro" id="IPR009000">
    <property type="entry name" value="Transl_B-barrel_sf"/>
</dbReference>
<dbReference type="InterPro" id="IPR030851">
    <property type="entry name" value="EFG2"/>
</dbReference>
<keyword evidence="4" id="KW-0496">Mitochondrion</keyword>
<dbReference type="InterPro" id="IPR031157">
    <property type="entry name" value="G_TR_CS"/>
</dbReference>
<dbReference type="InterPro" id="IPR053905">
    <property type="entry name" value="EF-G-like_DII"/>
</dbReference>
<dbReference type="SMART" id="SM00889">
    <property type="entry name" value="EFG_IV"/>
    <property type="match status" value="1"/>
</dbReference>
<evidence type="ECO:0000259" key="8">
    <source>
        <dbReference type="PROSITE" id="PS51722"/>
    </source>
</evidence>
<organism evidence="9 10">
    <name type="scientific">Rostratula benghalensis</name>
    <name type="common">greater painted-snipe</name>
    <dbReference type="NCBI Taxonomy" id="118793"/>
    <lineage>
        <taxon>Eukaryota</taxon>
        <taxon>Metazoa</taxon>
        <taxon>Chordata</taxon>
        <taxon>Craniata</taxon>
        <taxon>Vertebrata</taxon>
        <taxon>Euteleostomi</taxon>
        <taxon>Archelosauria</taxon>
        <taxon>Archosauria</taxon>
        <taxon>Dinosauria</taxon>
        <taxon>Saurischia</taxon>
        <taxon>Theropoda</taxon>
        <taxon>Coelurosauria</taxon>
        <taxon>Aves</taxon>
        <taxon>Neognathae</taxon>
        <taxon>Neoaves</taxon>
        <taxon>Charadriiformes</taxon>
        <taxon>Rostratulidae</taxon>
        <taxon>Rostratula</taxon>
    </lineage>
</organism>
<dbReference type="FunFam" id="3.40.50.300:FF:000514">
    <property type="entry name" value="Ribosome-releasing factor 2, mitochondrial"/>
    <property type="match status" value="1"/>
</dbReference>
<comment type="caution">
    <text evidence="9">The sequence shown here is derived from an EMBL/GenBank/DDBJ whole genome shotgun (WGS) entry which is preliminary data.</text>
</comment>
<dbReference type="Pfam" id="PF00009">
    <property type="entry name" value="GTP_EFTU"/>
    <property type="match status" value="1"/>
</dbReference>
<dbReference type="InterPro" id="IPR005517">
    <property type="entry name" value="Transl_elong_EFG/EF2_IV"/>
</dbReference>
<dbReference type="InterPro" id="IPR009022">
    <property type="entry name" value="EFG_III"/>
</dbReference>
<dbReference type="FunFam" id="3.30.70.240:FF:000008">
    <property type="entry name" value="Ribosome-releasing factor 2, mitochondrial"/>
    <property type="match status" value="1"/>
</dbReference>
<keyword evidence="10" id="KW-1185">Reference proteome</keyword>
<dbReference type="Pfam" id="PF00679">
    <property type="entry name" value="EFG_C"/>
    <property type="match status" value="1"/>
</dbReference>
<dbReference type="AlphaFoldDB" id="A0A7L0DDQ0"/>
<feature type="non-terminal residue" evidence="9">
    <location>
        <position position="714"/>
    </location>
</feature>
<dbReference type="Gene3D" id="3.30.230.10">
    <property type="match status" value="1"/>
</dbReference>
<dbReference type="NCBIfam" id="TIGR00231">
    <property type="entry name" value="small_GTP"/>
    <property type="match status" value="1"/>
</dbReference>
<keyword evidence="2" id="KW-0378">Hydrolase</keyword>
<feature type="domain" description="Tr-type G" evidence="8">
    <location>
        <begin position="2"/>
        <end position="289"/>
    </location>
</feature>
<dbReference type="InterPro" id="IPR000640">
    <property type="entry name" value="EFG_V-like"/>
</dbReference>
<keyword evidence="3" id="KW-0648">Protein biosynthesis</keyword>
<dbReference type="InterPro" id="IPR020568">
    <property type="entry name" value="Ribosomal_Su5_D2-typ_SF"/>
</dbReference>
<gene>
    <name evidence="9" type="primary">Gfm2</name>
    <name evidence="9" type="ORF">ROSBEN_R04371</name>
</gene>
<dbReference type="Gene3D" id="2.40.30.10">
    <property type="entry name" value="Translation factors"/>
    <property type="match status" value="1"/>
</dbReference>
<dbReference type="PROSITE" id="PS51722">
    <property type="entry name" value="G_TR_2"/>
    <property type="match status" value="1"/>
</dbReference>
<proteinExistence type="inferred from homology"/>
<dbReference type="CDD" id="cd01886">
    <property type="entry name" value="EF-G"/>
    <property type="match status" value="1"/>
</dbReference>
<dbReference type="EMBL" id="VXAI01000379">
    <property type="protein sequence ID" value="NXJ69833.1"/>
    <property type="molecule type" value="Genomic_DNA"/>
</dbReference>
<keyword evidence="1" id="KW-0547">Nucleotide-binding</keyword>
<dbReference type="InterPro" id="IPR027417">
    <property type="entry name" value="P-loop_NTPase"/>
</dbReference>
<dbReference type="PANTHER" id="PTHR43261">
    <property type="entry name" value="TRANSLATION ELONGATION FACTOR G-RELATED"/>
    <property type="match status" value="1"/>
</dbReference>
<dbReference type="FunFam" id="3.30.230.10:FF:000033">
    <property type="entry name" value="Ribosome-releasing factor 2, mitochondrial"/>
    <property type="match status" value="1"/>
</dbReference>
<dbReference type="CDD" id="cd16262">
    <property type="entry name" value="EFG_III"/>
    <property type="match status" value="1"/>
</dbReference>
<sequence length="714" mass="78729">LCRIRNIGIMAHIDAGKTTTTERMLYYSGYIRTLGDVDDGDTVTDFMVQERERGITIQSAAVTFDWKDYRINLIDTPGHVDFTVEVERCLRVLDGAVAVFDASAGVEAQTLTVWRQADKHQIPRICFLNKMDKNRASFAYAVESIKQKLKTKPLLLQLPIGEAKTFRGLVDVVTKEQIIWKPTSDLDDGKNFEQKPLLKADDPSLFQEVQDARNALIEQVADLDDEFAEMVLGEYSENFDLLPADKLQSAIRRVTLAQKAVPVLCGSALKNRGVQPLLDAITMYLPAPNERSYEFLQWYKDDLCALAFKVLHDKCRGPLVFIRVYSGSLKPQSAVYNINKSCTERMSRLLLPFADQQIEIPSLMPGNIALTVGLKQSATGDTIVSSKASAVAAARRAGRDAVGEKSTSDTESLLLAGVEIPDPVFFCTIEPPSVSKQQDLDNALSCLQREDPSLKVKLDPDTGQTILCGMGELHIEIIHDRIKREYGIETYLGPLQIAYRETIVNAAQATDTLDKTVGDKRHLVTVELEVRPRVGERAATKPVIEYAASVIEGLPKELQGAVENGIANSCIQGPLLGFPVQDIDVTVQSLVVHPDTSHTMISACVSRCIQKALKKAGIQILEPLMNLEITVSEEHLSAALADLAQRRGSIQEIQSRQDNRVVVAAVPLAEMMGYSTVLRSLTSGSATFTLELASYQALNSQEQSALLQRRMGLV</sequence>
<evidence type="ECO:0000313" key="10">
    <source>
        <dbReference type="Proteomes" id="UP000545435"/>
    </source>
</evidence>
<dbReference type="CDD" id="cd04092">
    <property type="entry name" value="mtEFG2_II_like"/>
    <property type="match status" value="1"/>
</dbReference>
<evidence type="ECO:0000256" key="6">
    <source>
        <dbReference type="ARBA" id="ARBA00049117"/>
    </source>
</evidence>
<dbReference type="GO" id="GO:0032543">
    <property type="term" value="P:mitochondrial translation"/>
    <property type="evidence" value="ECO:0007669"/>
    <property type="project" value="TreeGrafter"/>
</dbReference>
<dbReference type="SMART" id="SM00838">
    <property type="entry name" value="EFG_C"/>
    <property type="match status" value="1"/>
</dbReference>
<dbReference type="HAMAP" id="MF_03059">
    <property type="entry name" value="mEF_G_2"/>
    <property type="match status" value="1"/>
</dbReference>
<evidence type="ECO:0000256" key="5">
    <source>
        <dbReference type="ARBA" id="ARBA00023134"/>
    </source>
</evidence>
<dbReference type="InterPro" id="IPR035649">
    <property type="entry name" value="EFG_V"/>
</dbReference>
<dbReference type="PANTHER" id="PTHR43261:SF1">
    <property type="entry name" value="RIBOSOME-RELEASING FACTOR 2, MITOCHONDRIAL"/>
    <property type="match status" value="1"/>
</dbReference>
<dbReference type="GO" id="GO:0003924">
    <property type="term" value="F:GTPase activity"/>
    <property type="evidence" value="ECO:0007669"/>
    <property type="project" value="InterPro"/>
</dbReference>
<evidence type="ECO:0000313" key="9">
    <source>
        <dbReference type="EMBL" id="NXJ69833.1"/>
    </source>
</evidence>
<evidence type="ECO:0000256" key="2">
    <source>
        <dbReference type="ARBA" id="ARBA00022801"/>
    </source>
</evidence>
<reference evidence="9 10" key="1">
    <citation type="submission" date="2019-09" db="EMBL/GenBank/DDBJ databases">
        <title>Bird 10,000 Genomes (B10K) Project - Family phase.</title>
        <authorList>
            <person name="Zhang G."/>
        </authorList>
    </citation>
    <scope>NUCLEOTIDE SEQUENCE [LARGE SCALE GENOMIC DNA]</scope>
    <source>
        <strain evidence="9">B10K-DU-006-20</strain>
        <tissue evidence="9">Mixed tissue sample</tissue>
    </source>
</reference>
<dbReference type="InterPro" id="IPR005225">
    <property type="entry name" value="Small_GTP-bd"/>
</dbReference>
<dbReference type="SUPFAM" id="SSF54211">
    <property type="entry name" value="Ribosomal protein S5 domain 2-like"/>
    <property type="match status" value="1"/>
</dbReference>
<evidence type="ECO:0000256" key="4">
    <source>
        <dbReference type="ARBA" id="ARBA00023128"/>
    </source>
</evidence>
<name>A0A7L0DDQ0_9CHAR</name>
<dbReference type="SUPFAM" id="SSF50447">
    <property type="entry name" value="Translation proteins"/>
    <property type="match status" value="1"/>
</dbReference>
<dbReference type="Proteomes" id="UP000545435">
    <property type="component" value="Unassembled WGS sequence"/>
</dbReference>
<dbReference type="PROSITE" id="PS00301">
    <property type="entry name" value="G_TR_1"/>
    <property type="match status" value="1"/>
</dbReference>
<evidence type="ECO:0000256" key="1">
    <source>
        <dbReference type="ARBA" id="ARBA00022741"/>
    </source>
</evidence>
<dbReference type="Gene3D" id="3.30.70.240">
    <property type="match status" value="1"/>
</dbReference>
<protein>
    <recommendedName>
        <fullName evidence="7">Elongation factor G2</fullName>
    </recommendedName>
</protein>
<dbReference type="Gene3D" id="3.30.70.870">
    <property type="entry name" value="Elongation Factor G (Translational Gtpase), domain 3"/>
    <property type="match status" value="1"/>
</dbReference>
<dbReference type="PRINTS" id="PR00315">
    <property type="entry name" value="ELONGATNFCT"/>
</dbReference>
<dbReference type="SUPFAM" id="SSF52540">
    <property type="entry name" value="P-loop containing nucleoside triphosphate hydrolases"/>
    <property type="match status" value="1"/>
</dbReference>
<dbReference type="GO" id="GO:0005759">
    <property type="term" value="C:mitochondrial matrix"/>
    <property type="evidence" value="ECO:0007669"/>
    <property type="project" value="UniProtKB-ARBA"/>
</dbReference>
<dbReference type="Pfam" id="PF22042">
    <property type="entry name" value="EF-G_D2"/>
    <property type="match status" value="1"/>
</dbReference>
<comment type="catalytic activity">
    <reaction evidence="6">
        <text>GTP + H2O = GDP + phosphate + H(+)</text>
        <dbReference type="Rhea" id="RHEA:19669"/>
        <dbReference type="ChEBI" id="CHEBI:15377"/>
        <dbReference type="ChEBI" id="CHEBI:15378"/>
        <dbReference type="ChEBI" id="CHEBI:37565"/>
        <dbReference type="ChEBI" id="CHEBI:43474"/>
        <dbReference type="ChEBI" id="CHEBI:58189"/>
    </reaction>
    <physiologicalReaction direction="left-to-right" evidence="6">
        <dbReference type="Rhea" id="RHEA:19670"/>
    </physiologicalReaction>
</comment>
<dbReference type="InterPro" id="IPR014721">
    <property type="entry name" value="Ribsml_uS5_D2-typ_fold_subgr"/>
</dbReference>
<dbReference type="FunFam" id="3.30.70.870:FF:000005">
    <property type="entry name" value="Ribosome-releasing factor 2, mitochondrial"/>
    <property type="match status" value="1"/>
</dbReference>
<dbReference type="CDD" id="cd01693">
    <property type="entry name" value="mtEFG2_like_IV"/>
    <property type="match status" value="1"/>
</dbReference>
<keyword evidence="5" id="KW-0342">GTP-binding</keyword>
<dbReference type="Pfam" id="PF14492">
    <property type="entry name" value="EFG_III"/>
    <property type="match status" value="1"/>
</dbReference>
<dbReference type="GO" id="GO:0032790">
    <property type="term" value="P:ribosome disassembly"/>
    <property type="evidence" value="ECO:0007669"/>
    <property type="project" value="InterPro"/>
</dbReference>
<dbReference type="Gene3D" id="3.40.50.300">
    <property type="entry name" value="P-loop containing nucleotide triphosphate hydrolases"/>
    <property type="match status" value="1"/>
</dbReference>
<dbReference type="GO" id="GO:0005525">
    <property type="term" value="F:GTP binding"/>
    <property type="evidence" value="ECO:0007669"/>
    <property type="project" value="UniProtKB-KW"/>
</dbReference>